<dbReference type="InterPro" id="IPR000014">
    <property type="entry name" value="PAS"/>
</dbReference>
<dbReference type="SMART" id="SM00086">
    <property type="entry name" value="PAC"/>
    <property type="match status" value="2"/>
</dbReference>
<dbReference type="SUPFAM" id="SSF55785">
    <property type="entry name" value="PYP-like sensor domain (PAS domain)"/>
    <property type="match status" value="2"/>
</dbReference>
<evidence type="ECO:0000313" key="4">
    <source>
        <dbReference type="EMBL" id="MFD2256256.1"/>
    </source>
</evidence>
<protein>
    <submittedName>
        <fullName evidence="4">SpoIIE family protein phosphatase</fullName>
    </submittedName>
</protein>
<evidence type="ECO:0000256" key="2">
    <source>
        <dbReference type="SAM" id="Coils"/>
    </source>
</evidence>
<dbReference type="InterPro" id="IPR052016">
    <property type="entry name" value="Bact_Sigma-Reg"/>
</dbReference>
<dbReference type="Pfam" id="PF08448">
    <property type="entry name" value="PAS_4"/>
    <property type="match status" value="1"/>
</dbReference>
<dbReference type="InterPro" id="IPR036457">
    <property type="entry name" value="PPM-type-like_dom_sf"/>
</dbReference>
<name>A0ABW5D6B1_9BACT</name>
<evidence type="ECO:0000259" key="3">
    <source>
        <dbReference type="PROSITE" id="PS50113"/>
    </source>
</evidence>
<dbReference type="CDD" id="cd00130">
    <property type="entry name" value="PAS"/>
    <property type="match status" value="1"/>
</dbReference>
<dbReference type="SMART" id="SM00331">
    <property type="entry name" value="PP2C_SIG"/>
    <property type="match status" value="1"/>
</dbReference>
<dbReference type="PANTHER" id="PTHR43156">
    <property type="entry name" value="STAGE II SPORULATION PROTEIN E-RELATED"/>
    <property type="match status" value="1"/>
</dbReference>
<dbReference type="Pfam" id="PF13426">
    <property type="entry name" value="PAS_9"/>
    <property type="match status" value="1"/>
</dbReference>
<reference evidence="5" key="1">
    <citation type="journal article" date="2019" name="Int. J. Syst. Evol. Microbiol.">
        <title>The Global Catalogue of Microorganisms (GCM) 10K type strain sequencing project: providing services to taxonomists for standard genome sequencing and annotation.</title>
        <authorList>
            <consortium name="The Broad Institute Genomics Platform"/>
            <consortium name="The Broad Institute Genome Sequencing Center for Infectious Disease"/>
            <person name="Wu L."/>
            <person name="Ma J."/>
        </authorList>
    </citation>
    <scope>NUCLEOTIDE SEQUENCE [LARGE SCALE GENOMIC DNA]</scope>
    <source>
        <strain evidence="5">CGMCC 4.7106</strain>
    </source>
</reference>
<keyword evidence="1" id="KW-0378">Hydrolase</keyword>
<gene>
    <name evidence="4" type="ORF">ACFSSA_06195</name>
</gene>
<dbReference type="Gene3D" id="3.30.450.20">
    <property type="entry name" value="PAS domain"/>
    <property type="match status" value="2"/>
</dbReference>
<dbReference type="InterPro" id="IPR000700">
    <property type="entry name" value="PAS-assoc_C"/>
</dbReference>
<sequence length="533" mass="59694">MSDPSTKACNENDRLELALRASNEGIWDWMTNEKEIYYSRRILEFLECTASGAPNLFLAPFLPVHHLNRAEFAGAVAQALEQNGPETLAVDARVQTGGNEWRWLRIRGTVVRDRKGHAVRIAGSMIDISMRKAAEAQIEEERHLLRNLIDHVPLQIYFKDLSSRLVMINRGMAEWHGVSSGDQLIGKHDSDLFSNEHWEKAAADEKRIIDTGIPMTGQLECETWREGNETFVVTSKFPWRDKSGNIKGTFGVSSDVTSLVLAQRQATELANELQHKNASYEEELKLAHEIQQALSTSSYPPAVSENGNRIEFASRYLPISGLAGDFFEIIPLKNNRFGIFICDVMGHGIRAALVVSMLRGLLVTQNEHSNDSSQFLNKLNLGLTSILKRANVTMFATAFYGIIDLEERTMNYSCAGHPGPVISGNNCSKQLCTERSQKGPALGILKTASYSEHHQDLKRVDRLLLFTDGVLEAENNDGEQFMEKRLLQIAGEKLHDTTDQWLDDIIETVLNFSGDHHFDDDVCLLGVEIKSPA</sequence>
<proteinExistence type="predicted"/>
<dbReference type="PANTHER" id="PTHR43156:SF2">
    <property type="entry name" value="STAGE II SPORULATION PROTEIN E"/>
    <property type="match status" value="1"/>
</dbReference>
<accession>A0ABW5D6B1</accession>
<feature type="coiled-coil region" evidence="2">
    <location>
        <begin position="263"/>
        <end position="290"/>
    </location>
</feature>
<dbReference type="PROSITE" id="PS50113">
    <property type="entry name" value="PAC"/>
    <property type="match status" value="2"/>
</dbReference>
<feature type="domain" description="PAC" evidence="3">
    <location>
        <begin position="215"/>
        <end position="268"/>
    </location>
</feature>
<keyword evidence="5" id="KW-1185">Reference proteome</keyword>
<dbReference type="RefSeq" id="WP_386819332.1">
    <property type="nucleotide sequence ID" value="NZ_JBHUIT010000005.1"/>
</dbReference>
<dbReference type="NCBIfam" id="TIGR00229">
    <property type="entry name" value="sensory_box"/>
    <property type="match status" value="1"/>
</dbReference>
<dbReference type="EMBL" id="JBHUIT010000005">
    <property type="protein sequence ID" value="MFD2256256.1"/>
    <property type="molecule type" value="Genomic_DNA"/>
</dbReference>
<dbReference type="InterPro" id="IPR001610">
    <property type="entry name" value="PAC"/>
</dbReference>
<evidence type="ECO:0000256" key="1">
    <source>
        <dbReference type="ARBA" id="ARBA00022801"/>
    </source>
</evidence>
<dbReference type="Proteomes" id="UP001597375">
    <property type="component" value="Unassembled WGS sequence"/>
</dbReference>
<dbReference type="Pfam" id="PF07228">
    <property type="entry name" value="SpoIIE"/>
    <property type="match status" value="1"/>
</dbReference>
<organism evidence="4 5">
    <name type="scientific">Luteolibacter algae</name>
    <dbReference type="NCBI Taxonomy" id="454151"/>
    <lineage>
        <taxon>Bacteria</taxon>
        <taxon>Pseudomonadati</taxon>
        <taxon>Verrucomicrobiota</taxon>
        <taxon>Verrucomicrobiia</taxon>
        <taxon>Verrucomicrobiales</taxon>
        <taxon>Verrucomicrobiaceae</taxon>
        <taxon>Luteolibacter</taxon>
    </lineage>
</organism>
<keyword evidence="2" id="KW-0175">Coiled coil</keyword>
<dbReference type="SUPFAM" id="SSF81606">
    <property type="entry name" value="PP2C-like"/>
    <property type="match status" value="1"/>
</dbReference>
<comment type="caution">
    <text evidence="4">The sequence shown here is derived from an EMBL/GenBank/DDBJ whole genome shotgun (WGS) entry which is preliminary data.</text>
</comment>
<dbReference type="Gene3D" id="3.60.40.10">
    <property type="entry name" value="PPM-type phosphatase domain"/>
    <property type="match status" value="1"/>
</dbReference>
<dbReference type="InterPro" id="IPR001932">
    <property type="entry name" value="PPM-type_phosphatase-like_dom"/>
</dbReference>
<evidence type="ECO:0000313" key="5">
    <source>
        <dbReference type="Proteomes" id="UP001597375"/>
    </source>
</evidence>
<dbReference type="InterPro" id="IPR035965">
    <property type="entry name" value="PAS-like_dom_sf"/>
</dbReference>
<dbReference type="InterPro" id="IPR013656">
    <property type="entry name" value="PAS_4"/>
</dbReference>
<feature type="domain" description="PAC" evidence="3">
    <location>
        <begin position="88"/>
        <end position="140"/>
    </location>
</feature>